<sequence length="390" mass="43336">MREAAGLIGYPRIRRAKLRPPARPCLAIYRLQTLAPRPEAWAAPCRFCRRQAPCWLIPRVRETKDDEDYSWAIPLAAGRPCGCHRRICIPWLSLQRRVRPTETGAAYLAVRAVGRSLGCLARTSRKDTSSVTVSPDRRQAAVAPVLGALMLPDDRKVSKFPLCAPWGCVDEARRHPAASCNVQISGHGHLPAARPGRCRVRATYCSHNSCPTCCVSLADGSATYLVLEVAAWSPRYRSAFWTGRQRRLARYRPLPPRRNTESQATATLPKCRSAFLLADGHIQTARDPYFWWTNGALRCFDVCTAGEWLGWAGRGAAPPERRVCTPRQSRRGPGRRLRQPFASEGTFGHQYSSRALSVGRRYMSAVVGCESRCGLGGRRALRGPTDYASP</sequence>
<dbReference type="Proteomes" id="UP000245956">
    <property type="component" value="Unassembled WGS sequence"/>
</dbReference>
<reference evidence="3" key="1">
    <citation type="submission" date="2015-05" db="EMBL/GenBank/DDBJ databases">
        <authorList>
            <person name="Wang D.B."/>
            <person name="Wang M."/>
        </authorList>
    </citation>
    <scope>NUCLEOTIDE SEQUENCE</scope>
    <source>
        <strain evidence="3">36-1</strain>
    </source>
</reference>
<proteinExistence type="predicted"/>
<evidence type="ECO:0000313" key="3">
    <source>
        <dbReference type="EMBL" id="PWI76266.1"/>
    </source>
</evidence>
<comment type="caution">
    <text evidence="3">The sequence shown here is derived from an EMBL/GenBank/DDBJ whole genome shotgun (WGS) entry which is preliminary data.</text>
</comment>
<keyword evidence="5" id="KW-1185">Reference proteome</keyword>
<reference evidence="3 4" key="2">
    <citation type="journal article" date="2016" name="Front. Microbiol.">
        <title>Genome and transcriptome sequences reveal the specific parasitism of the nematophagous Purpureocillium lilacinum 36-1.</title>
        <authorList>
            <person name="Xie J."/>
            <person name="Li S."/>
            <person name="Mo C."/>
            <person name="Xiao X."/>
            <person name="Peng D."/>
            <person name="Wang G."/>
            <person name="Xiao Y."/>
        </authorList>
    </citation>
    <scope>NUCLEOTIDE SEQUENCE [LARGE SCALE GENOMIC DNA]</scope>
    <source>
        <strain evidence="3 4">36-1</strain>
    </source>
</reference>
<dbReference type="EMBL" id="LCWV01000001">
    <property type="protein sequence ID" value="PWI76266.1"/>
    <property type="molecule type" value="Genomic_DNA"/>
</dbReference>
<evidence type="ECO:0000313" key="2">
    <source>
        <dbReference type="EMBL" id="KAK4090851.1"/>
    </source>
</evidence>
<dbReference type="AlphaFoldDB" id="A0A2U3EP34"/>
<reference evidence="2" key="3">
    <citation type="submission" date="2023-11" db="EMBL/GenBank/DDBJ databases">
        <authorList>
            <person name="Beijen E."/>
            <person name="Ohm R.A."/>
        </authorList>
    </citation>
    <scope>NUCLEOTIDE SEQUENCE</scope>
    <source>
        <strain evidence="2">CBS 150709</strain>
    </source>
</reference>
<gene>
    <name evidence="3" type="ORF">PCL_03460</name>
    <name evidence="2" type="ORF">Purlil1_4987</name>
</gene>
<accession>A0A2U3EP34</accession>
<feature type="region of interest" description="Disordered" evidence="1">
    <location>
        <begin position="320"/>
        <end position="339"/>
    </location>
</feature>
<reference evidence="2 5" key="4">
    <citation type="journal article" date="2024" name="Microbiol. Resour. Announc.">
        <title>Genome annotations for the ascomycete fungi Trichoderma harzianum, Trichoderma aggressivum, and Purpureocillium lilacinum.</title>
        <authorList>
            <person name="Beijen E.P.W."/>
            <person name="Ohm R.A."/>
        </authorList>
    </citation>
    <scope>NUCLEOTIDE SEQUENCE [LARGE SCALE GENOMIC DNA]</scope>
    <source>
        <strain evidence="2 5">CBS 150709</strain>
    </source>
</reference>
<evidence type="ECO:0000256" key="1">
    <source>
        <dbReference type="SAM" id="MobiDB-lite"/>
    </source>
</evidence>
<organism evidence="3 4">
    <name type="scientific">Purpureocillium lilacinum</name>
    <name type="common">Paecilomyces lilacinus</name>
    <dbReference type="NCBI Taxonomy" id="33203"/>
    <lineage>
        <taxon>Eukaryota</taxon>
        <taxon>Fungi</taxon>
        <taxon>Dikarya</taxon>
        <taxon>Ascomycota</taxon>
        <taxon>Pezizomycotina</taxon>
        <taxon>Sordariomycetes</taxon>
        <taxon>Hypocreomycetidae</taxon>
        <taxon>Hypocreales</taxon>
        <taxon>Ophiocordycipitaceae</taxon>
        <taxon>Purpureocillium</taxon>
    </lineage>
</organism>
<dbReference type="Proteomes" id="UP001287286">
    <property type="component" value="Unassembled WGS sequence"/>
</dbReference>
<evidence type="ECO:0000313" key="4">
    <source>
        <dbReference type="Proteomes" id="UP000245956"/>
    </source>
</evidence>
<name>A0A2U3EP34_PURLI</name>
<protein>
    <submittedName>
        <fullName evidence="3">Uncharacterized protein</fullName>
    </submittedName>
</protein>
<feature type="compositionally biased region" description="Basic residues" evidence="1">
    <location>
        <begin position="328"/>
        <end position="338"/>
    </location>
</feature>
<dbReference type="EMBL" id="JAWRVI010000014">
    <property type="protein sequence ID" value="KAK4090851.1"/>
    <property type="molecule type" value="Genomic_DNA"/>
</dbReference>
<evidence type="ECO:0000313" key="5">
    <source>
        <dbReference type="Proteomes" id="UP001287286"/>
    </source>
</evidence>